<dbReference type="InterPro" id="IPR016177">
    <property type="entry name" value="DNA-bd_dom_sf"/>
</dbReference>
<evidence type="ECO:0000259" key="10">
    <source>
        <dbReference type="PROSITE" id="PS51032"/>
    </source>
</evidence>
<evidence type="ECO:0000256" key="9">
    <source>
        <dbReference type="SAM" id="MobiDB-lite"/>
    </source>
</evidence>
<name>A0A022QLW7_ERYGU</name>
<evidence type="ECO:0000256" key="2">
    <source>
        <dbReference type="ARBA" id="ARBA00022745"/>
    </source>
</evidence>
<dbReference type="GO" id="GO:0006952">
    <property type="term" value="P:defense response"/>
    <property type="evidence" value="ECO:0007669"/>
    <property type="project" value="UniProtKB-KW"/>
</dbReference>
<evidence type="ECO:0000313" key="11">
    <source>
        <dbReference type="EMBL" id="EYU28604.1"/>
    </source>
</evidence>
<feature type="region of interest" description="Disordered" evidence="9">
    <location>
        <begin position="16"/>
        <end position="50"/>
    </location>
</feature>
<feature type="non-terminal residue" evidence="11">
    <location>
        <position position="182"/>
    </location>
</feature>
<dbReference type="InterPro" id="IPR044808">
    <property type="entry name" value="ERF_plant"/>
</dbReference>
<accession>A0A022QLW7</accession>
<dbReference type="InterPro" id="IPR001471">
    <property type="entry name" value="AP2/ERF_dom"/>
</dbReference>
<proteinExistence type="predicted"/>
<dbReference type="STRING" id="4155.A0A022QLW7"/>
<keyword evidence="7" id="KW-0804">Transcription</keyword>
<dbReference type="eggNOG" id="ENOG502RZ4F">
    <property type="taxonomic scope" value="Eukaryota"/>
</dbReference>
<keyword evidence="5" id="KW-0238">DNA-binding</keyword>
<dbReference type="PRINTS" id="PR00367">
    <property type="entry name" value="ETHRSPELEMNT"/>
</dbReference>
<dbReference type="GO" id="GO:0000976">
    <property type="term" value="F:transcription cis-regulatory region binding"/>
    <property type="evidence" value="ECO:0007669"/>
    <property type="project" value="UniProtKB-ARBA"/>
</dbReference>
<dbReference type="PANTHER" id="PTHR31190:SF499">
    <property type="entry name" value="ETHYLENE-RESPONSIVE TRANSCRIPTION FACTOR ERF105"/>
    <property type="match status" value="1"/>
</dbReference>
<keyword evidence="12" id="KW-1185">Reference proteome</keyword>
<dbReference type="AlphaFoldDB" id="A0A022QLW7"/>
<dbReference type="GO" id="GO:0005634">
    <property type="term" value="C:nucleus"/>
    <property type="evidence" value="ECO:0007669"/>
    <property type="project" value="UniProtKB-SubCell"/>
</dbReference>
<organism evidence="11 12">
    <name type="scientific">Erythranthe guttata</name>
    <name type="common">Yellow monkey flower</name>
    <name type="synonym">Mimulus guttatus</name>
    <dbReference type="NCBI Taxonomy" id="4155"/>
    <lineage>
        <taxon>Eukaryota</taxon>
        <taxon>Viridiplantae</taxon>
        <taxon>Streptophyta</taxon>
        <taxon>Embryophyta</taxon>
        <taxon>Tracheophyta</taxon>
        <taxon>Spermatophyta</taxon>
        <taxon>Magnoliopsida</taxon>
        <taxon>eudicotyledons</taxon>
        <taxon>Gunneridae</taxon>
        <taxon>Pentapetalae</taxon>
        <taxon>asterids</taxon>
        <taxon>lamiids</taxon>
        <taxon>Lamiales</taxon>
        <taxon>Phrymaceae</taxon>
        <taxon>Erythranthe</taxon>
    </lineage>
</organism>
<dbReference type="Proteomes" id="UP000030748">
    <property type="component" value="Unassembled WGS sequence"/>
</dbReference>
<dbReference type="CDD" id="cd00018">
    <property type="entry name" value="AP2"/>
    <property type="match status" value="1"/>
</dbReference>
<dbReference type="InterPro" id="IPR036955">
    <property type="entry name" value="AP2/ERF_dom_sf"/>
</dbReference>
<dbReference type="EMBL" id="KI631357">
    <property type="protein sequence ID" value="EYU28604.1"/>
    <property type="molecule type" value="Genomic_DNA"/>
</dbReference>
<sequence>MALELLTRYLLEDLTSPDTKPIWSPDSPSSGSDFCSEPSQPDSPISRYFSSSPDLFEFETKPEIINLSPHPASMKPVKPELPVCSDDLMITGSGISTSSVVARRRYRGVRRRPWGRYAAEIRDPTRKGSRVWLGTYETDVDAARAYDCAAFEMRGTKAILNFPADAGKYAPPVAVAGRKMGR</sequence>
<keyword evidence="8" id="KW-0539">Nucleus</keyword>
<dbReference type="GO" id="GO:0009873">
    <property type="term" value="P:ethylene-activated signaling pathway"/>
    <property type="evidence" value="ECO:0007669"/>
    <property type="project" value="UniProtKB-KW"/>
</dbReference>
<evidence type="ECO:0000256" key="4">
    <source>
        <dbReference type="ARBA" id="ARBA00023015"/>
    </source>
</evidence>
<feature type="compositionally biased region" description="Polar residues" evidence="9">
    <location>
        <begin position="26"/>
        <end position="50"/>
    </location>
</feature>
<keyword evidence="2" id="KW-0936">Ethylene signaling pathway</keyword>
<feature type="domain" description="AP2/ERF" evidence="10">
    <location>
        <begin position="105"/>
        <end position="163"/>
    </location>
</feature>
<dbReference type="PANTHER" id="PTHR31190">
    <property type="entry name" value="DNA-BINDING DOMAIN"/>
    <property type="match status" value="1"/>
</dbReference>
<evidence type="ECO:0000256" key="5">
    <source>
        <dbReference type="ARBA" id="ARBA00023125"/>
    </source>
</evidence>
<dbReference type="PROSITE" id="PS51032">
    <property type="entry name" value="AP2_ERF"/>
    <property type="match status" value="1"/>
</dbReference>
<keyword evidence="3" id="KW-0611">Plant defense</keyword>
<comment type="subcellular location">
    <subcellularLocation>
        <location evidence="1">Nucleus</location>
    </subcellularLocation>
</comment>
<keyword evidence="6" id="KW-0010">Activator</keyword>
<evidence type="ECO:0000313" key="12">
    <source>
        <dbReference type="Proteomes" id="UP000030748"/>
    </source>
</evidence>
<evidence type="ECO:0000256" key="8">
    <source>
        <dbReference type="ARBA" id="ARBA00023242"/>
    </source>
</evidence>
<gene>
    <name evidence="11" type="ORF">MIMGU_mgv1a020402mg</name>
</gene>
<evidence type="ECO:0000256" key="6">
    <source>
        <dbReference type="ARBA" id="ARBA00023159"/>
    </source>
</evidence>
<dbReference type="SUPFAM" id="SSF54171">
    <property type="entry name" value="DNA-binding domain"/>
    <property type="match status" value="1"/>
</dbReference>
<protein>
    <recommendedName>
        <fullName evidence="10">AP2/ERF domain-containing protein</fullName>
    </recommendedName>
</protein>
<evidence type="ECO:0000256" key="7">
    <source>
        <dbReference type="ARBA" id="ARBA00023163"/>
    </source>
</evidence>
<dbReference type="SMART" id="SM00380">
    <property type="entry name" value="AP2"/>
    <property type="match status" value="1"/>
</dbReference>
<dbReference type="FunFam" id="3.30.730.10:FF:000001">
    <property type="entry name" value="Ethylene-responsive transcription factor 2"/>
    <property type="match status" value="1"/>
</dbReference>
<reference evidence="11 12" key="1">
    <citation type="journal article" date="2013" name="Proc. Natl. Acad. Sci. U.S.A.">
        <title>Fine-scale variation in meiotic recombination in Mimulus inferred from population shotgun sequencing.</title>
        <authorList>
            <person name="Hellsten U."/>
            <person name="Wright K.M."/>
            <person name="Jenkins J."/>
            <person name="Shu S."/>
            <person name="Yuan Y."/>
            <person name="Wessler S.R."/>
            <person name="Schmutz J."/>
            <person name="Willis J.H."/>
            <person name="Rokhsar D.S."/>
        </authorList>
    </citation>
    <scope>NUCLEOTIDE SEQUENCE [LARGE SCALE GENOMIC DNA]</scope>
    <source>
        <strain evidence="12">cv. DUN x IM62</strain>
    </source>
</reference>
<dbReference type="GO" id="GO:0003700">
    <property type="term" value="F:DNA-binding transcription factor activity"/>
    <property type="evidence" value="ECO:0007669"/>
    <property type="project" value="InterPro"/>
</dbReference>
<evidence type="ECO:0000256" key="1">
    <source>
        <dbReference type="ARBA" id="ARBA00004123"/>
    </source>
</evidence>
<evidence type="ECO:0000256" key="3">
    <source>
        <dbReference type="ARBA" id="ARBA00022821"/>
    </source>
</evidence>
<keyword evidence="4" id="KW-0805">Transcription regulation</keyword>
<dbReference type="Gene3D" id="3.30.730.10">
    <property type="entry name" value="AP2/ERF domain"/>
    <property type="match status" value="1"/>
</dbReference>
<dbReference type="Pfam" id="PF00847">
    <property type="entry name" value="AP2"/>
    <property type="match status" value="1"/>
</dbReference>